<dbReference type="RefSeq" id="XP_066829617.1">
    <property type="nucleotide sequence ID" value="XM_066972704.1"/>
</dbReference>
<evidence type="ECO:0000256" key="13">
    <source>
        <dbReference type="RuleBase" id="RU000488"/>
    </source>
</evidence>
<evidence type="ECO:0000256" key="3">
    <source>
        <dbReference type="ARBA" id="ARBA00006375"/>
    </source>
</evidence>
<feature type="repeat" description="Solcar" evidence="12">
    <location>
        <begin position="35"/>
        <end position="180"/>
    </location>
</feature>
<evidence type="ECO:0000256" key="11">
    <source>
        <dbReference type="ARBA" id="ARBA00023136"/>
    </source>
</evidence>
<dbReference type="InterPro" id="IPR002067">
    <property type="entry name" value="MCP"/>
</dbReference>
<keyword evidence="6 12" id="KW-0812">Transmembrane</keyword>
<comment type="function">
    <text evidence="1">Mitochondrial transporter that mediates uptake of thiamine pyrophosphate (ThPP) into mitochondria.</text>
</comment>
<reference evidence="14 15" key="1">
    <citation type="submission" date="2024-03" db="EMBL/GenBank/DDBJ databases">
        <authorList>
            <person name="Brejova B."/>
        </authorList>
    </citation>
    <scope>NUCLEOTIDE SEQUENCE [LARGE SCALE GENOMIC DNA]</scope>
    <source>
        <strain evidence="14 15">CBS 14171</strain>
    </source>
</reference>
<evidence type="ECO:0000256" key="9">
    <source>
        <dbReference type="ARBA" id="ARBA00022989"/>
    </source>
</evidence>
<dbReference type="PROSITE" id="PS50920">
    <property type="entry name" value="SOLCAR"/>
    <property type="match status" value="3"/>
</dbReference>
<evidence type="ECO:0000313" key="14">
    <source>
        <dbReference type="EMBL" id="CAK9438455.1"/>
    </source>
</evidence>
<feature type="repeat" description="Solcar" evidence="12">
    <location>
        <begin position="309"/>
        <end position="403"/>
    </location>
</feature>
<gene>
    <name evidence="14" type="ORF">LODBEIA_P26790</name>
</gene>
<evidence type="ECO:0000256" key="8">
    <source>
        <dbReference type="ARBA" id="ARBA00022792"/>
    </source>
</evidence>
<evidence type="ECO:0000256" key="7">
    <source>
        <dbReference type="ARBA" id="ARBA00022737"/>
    </source>
</evidence>
<dbReference type="PRINTS" id="PR00926">
    <property type="entry name" value="MITOCARRIER"/>
</dbReference>
<accession>A0ABP0ZJY8</accession>
<comment type="similarity">
    <text evidence="3 13">Belongs to the mitochondrial carrier (TC 2.A.29) family.</text>
</comment>
<evidence type="ECO:0000256" key="12">
    <source>
        <dbReference type="PROSITE-ProRule" id="PRU00282"/>
    </source>
</evidence>
<dbReference type="EMBL" id="OZ022407">
    <property type="protein sequence ID" value="CAK9438455.1"/>
    <property type="molecule type" value="Genomic_DNA"/>
</dbReference>
<evidence type="ECO:0000256" key="4">
    <source>
        <dbReference type="ARBA" id="ARBA00021935"/>
    </source>
</evidence>
<dbReference type="Proteomes" id="UP001497383">
    <property type="component" value="Chromosome 3"/>
</dbReference>
<evidence type="ECO:0000256" key="10">
    <source>
        <dbReference type="ARBA" id="ARBA00023128"/>
    </source>
</evidence>
<organism evidence="14 15">
    <name type="scientific">Lodderomyces beijingensis</name>
    <dbReference type="NCBI Taxonomy" id="1775926"/>
    <lineage>
        <taxon>Eukaryota</taxon>
        <taxon>Fungi</taxon>
        <taxon>Dikarya</taxon>
        <taxon>Ascomycota</taxon>
        <taxon>Saccharomycotina</taxon>
        <taxon>Pichiomycetes</taxon>
        <taxon>Debaryomycetaceae</taxon>
        <taxon>Candida/Lodderomyces clade</taxon>
        <taxon>Lodderomyces</taxon>
    </lineage>
</organism>
<sequence>MNDSNSISYARSLAAQSAAVNSGKNHASIQNDEKISIVQRMISACSGSLITSLVVTPFDVIRIRIQQQGILPKEQPCCQKHFPEHFPQPTRSARGATASAATAAANQIFKSPPELFWIHNKYCDPSVENCTRITSTFQGFATVSKHEGVATLWRGLSLTLLMAIPSNIIYFTGYEYIRDHSPFGNQPFNPLYCGALARCLSATFVAPAELIKTRLQSIPADAKDSSGVMRHLLRDSINLVKSDGASTLFKGLSITLWRDVPFSGIYWFSYEHLKTRISTMLGTNFDGTKTNTSTTITSGAGASNKEDWKVFATSFLSGSISGTIAAFFTNPFDVGKTRLQITMDDDNTTSRHRHRKPNMFKSLADIYRQEGIRALYAGFGPRVMKIAPACAIMISSYEIGKKFFKNGNALQQSQV</sequence>
<dbReference type="Gene3D" id="1.50.40.10">
    <property type="entry name" value="Mitochondrial carrier domain"/>
    <property type="match status" value="2"/>
</dbReference>
<keyword evidence="15" id="KW-1185">Reference proteome</keyword>
<keyword evidence="10" id="KW-0496">Mitochondrion</keyword>
<dbReference type="PANTHER" id="PTHR45760">
    <property type="entry name" value="FI19922P1-RELATED"/>
    <property type="match status" value="1"/>
</dbReference>
<dbReference type="InterPro" id="IPR045315">
    <property type="entry name" value="Mtm1-like"/>
</dbReference>
<evidence type="ECO:0000313" key="15">
    <source>
        <dbReference type="Proteomes" id="UP001497383"/>
    </source>
</evidence>
<dbReference type="SUPFAM" id="SSF103506">
    <property type="entry name" value="Mitochondrial carrier"/>
    <property type="match status" value="1"/>
</dbReference>
<dbReference type="InterPro" id="IPR023395">
    <property type="entry name" value="MCP_dom_sf"/>
</dbReference>
<dbReference type="PANTHER" id="PTHR45760:SF2">
    <property type="entry name" value="FI19922P1-RELATED"/>
    <property type="match status" value="1"/>
</dbReference>
<name>A0ABP0ZJY8_9ASCO</name>
<keyword evidence="5 13" id="KW-0813">Transport</keyword>
<keyword evidence="7" id="KW-0677">Repeat</keyword>
<evidence type="ECO:0000256" key="6">
    <source>
        <dbReference type="ARBA" id="ARBA00022692"/>
    </source>
</evidence>
<keyword evidence="8" id="KW-0999">Mitochondrion inner membrane</keyword>
<proteinExistence type="inferred from homology"/>
<dbReference type="InterPro" id="IPR018108">
    <property type="entry name" value="MCP_transmembrane"/>
</dbReference>
<keyword evidence="9" id="KW-1133">Transmembrane helix</keyword>
<dbReference type="GeneID" id="92207875"/>
<evidence type="ECO:0000256" key="1">
    <source>
        <dbReference type="ARBA" id="ARBA00002238"/>
    </source>
</evidence>
<comment type="subcellular location">
    <subcellularLocation>
        <location evidence="2">Mitochondrion inner membrane</location>
        <topology evidence="2">Multi-pass membrane protein</topology>
    </subcellularLocation>
</comment>
<dbReference type="Pfam" id="PF00153">
    <property type="entry name" value="Mito_carr"/>
    <property type="match status" value="3"/>
</dbReference>
<evidence type="ECO:0000256" key="5">
    <source>
        <dbReference type="ARBA" id="ARBA00022448"/>
    </source>
</evidence>
<protein>
    <recommendedName>
        <fullName evidence="4">Mitochondrial thiamine pyrophosphate carrier 1</fullName>
    </recommendedName>
</protein>
<evidence type="ECO:0000256" key="2">
    <source>
        <dbReference type="ARBA" id="ARBA00004448"/>
    </source>
</evidence>
<feature type="repeat" description="Solcar" evidence="12">
    <location>
        <begin position="185"/>
        <end position="276"/>
    </location>
</feature>
<keyword evidence="11 12" id="KW-0472">Membrane</keyword>